<dbReference type="STRING" id="6832.A0A553N987"/>
<dbReference type="Pfam" id="PF20655">
    <property type="entry name" value="Vps52_C"/>
    <property type="match status" value="1"/>
</dbReference>
<dbReference type="GO" id="GO:0006896">
    <property type="term" value="P:Golgi to vacuole transport"/>
    <property type="evidence" value="ECO:0007669"/>
    <property type="project" value="TreeGrafter"/>
</dbReference>
<keyword evidence="5" id="KW-0653">Protein transport</keyword>
<dbReference type="PANTHER" id="PTHR14190:SF7">
    <property type="entry name" value="VACUOLAR PROTEIN SORTING-ASSOCIATED PROTEIN 52 HOMOLOG"/>
    <property type="match status" value="1"/>
</dbReference>
<dbReference type="GO" id="GO:0019905">
    <property type="term" value="F:syntaxin binding"/>
    <property type="evidence" value="ECO:0007669"/>
    <property type="project" value="TreeGrafter"/>
</dbReference>
<evidence type="ECO:0000256" key="4">
    <source>
        <dbReference type="ARBA" id="ARBA00022448"/>
    </source>
</evidence>
<evidence type="ECO:0000313" key="9">
    <source>
        <dbReference type="EMBL" id="TRY62008.1"/>
    </source>
</evidence>
<dbReference type="Pfam" id="PF04129">
    <property type="entry name" value="Vps52_CC"/>
    <property type="match status" value="1"/>
</dbReference>
<sequence length="650" mass="75121">MHSVSSESYFLEEVDSHIQANLGDSVVQEALKNGVDLREYSTQVEDQLKAEENLSIQDYIQQSQNIASLHNQIVSCDEILERCQNMLLSFQTDLGSISSEIMALQQQSVQMNLKLQNRQAVRGELSQFVGDMVIPEQMITVILDSPVTDQLFLDQLVALEQKITFLKEQSFRGESNHGKINTMLKFSFYFKFLMANDREIAAEVRDDYCDTMSKVLFSYFKSYSGRLAKLQFDEIATREDLVGAIVETSQRGVAGFFGKTTMKAKASVFSIGERGQVIDEALEAPIIVPHHVQQKAESKFSYEVLFRSEQFCFLENACREYVFITQFFMVEGNELNDLFHLILGKTESLLKKAVDLSVQESYDAISLFLCLHLLFAFRKHCQMRKIATLDKYWDNLQSTLWHRFRHVMQLNIQSIRDCDPLKLKTVDQRPHLICRRYAELSAGFMSIQESDPNENISRLLSDLQQEVEYFILKMTSVFDGRKNQLLFLINNYDMILSVLAERVRNDCQESDSFKDLLATRTSEFVELILESNFGELLRFIKRVEPVIQQDDDDDDAIVTREGAKVASILKDFNVRWKKALDGINSEILGSFPNFKNGTSILQQTLTQFVQYYHRFYKIMSHPQFSSHPERSQLINVHQLMVEVKKFKSNF</sequence>
<comment type="caution">
    <text evidence="9">The sequence shown here is derived from an EMBL/GenBank/DDBJ whole genome shotgun (WGS) entry which is preliminary data.</text>
</comment>
<dbReference type="GO" id="GO:0005829">
    <property type="term" value="C:cytosol"/>
    <property type="evidence" value="ECO:0007669"/>
    <property type="project" value="GOC"/>
</dbReference>
<evidence type="ECO:0000259" key="8">
    <source>
        <dbReference type="Pfam" id="PF20655"/>
    </source>
</evidence>
<reference evidence="9 10" key="1">
    <citation type="journal article" date="2018" name="Nat. Ecol. Evol.">
        <title>Genomic signatures of mitonuclear coevolution across populations of Tigriopus californicus.</title>
        <authorList>
            <person name="Barreto F.S."/>
            <person name="Watson E.T."/>
            <person name="Lima T.G."/>
            <person name="Willett C.S."/>
            <person name="Edmands S."/>
            <person name="Li W."/>
            <person name="Burton R.S."/>
        </authorList>
    </citation>
    <scope>NUCLEOTIDE SEQUENCE [LARGE SCALE GENOMIC DNA]</scope>
    <source>
        <strain evidence="9 10">San Diego</strain>
    </source>
</reference>
<dbReference type="InterPro" id="IPR048361">
    <property type="entry name" value="Vps52_C"/>
</dbReference>
<dbReference type="GO" id="GO:0032456">
    <property type="term" value="P:endocytic recycling"/>
    <property type="evidence" value="ECO:0007669"/>
    <property type="project" value="TreeGrafter"/>
</dbReference>
<feature type="domain" description="Vps52 C-terminal" evidence="8">
    <location>
        <begin position="210"/>
        <end position="525"/>
    </location>
</feature>
<dbReference type="EMBL" id="VCGU01000459">
    <property type="protein sequence ID" value="TRY62008.1"/>
    <property type="molecule type" value="Genomic_DNA"/>
</dbReference>
<keyword evidence="6" id="KW-0333">Golgi apparatus</keyword>
<keyword evidence="10" id="KW-1185">Reference proteome</keyword>
<dbReference type="InterPro" id="IPR007258">
    <property type="entry name" value="Vps52"/>
</dbReference>
<dbReference type="GO" id="GO:0015031">
    <property type="term" value="P:protein transport"/>
    <property type="evidence" value="ECO:0007669"/>
    <property type="project" value="UniProtKB-KW"/>
</dbReference>
<evidence type="ECO:0000256" key="3">
    <source>
        <dbReference type="ARBA" id="ARBA00017083"/>
    </source>
</evidence>
<accession>A0A553N987</accession>
<comment type="subcellular location">
    <subcellularLocation>
        <location evidence="1">Golgi apparatus</location>
        <location evidence="1">trans-Golgi network</location>
    </subcellularLocation>
</comment>
<organism evidence="9 10">
    <name type="scientific">Tigriopus californicus</name>
    <name type="common">Marine copepod</name>
    <dbReference type="NCBI Taxonomy" id="6832"/>
    <lineage>
        <taxon>Eukaryota</taxon>
        <taxon>Metazoa</taxon>
        <taxon>Ecdysozoa</taxon>
        <taxon>Arthropoda</taxon>
        <taxon>Crustacea</taxon>
        <taxon>Multicrustacea</taxon>
        <taxon>Hexanauplia</taxon>
        <taxon>Copepoda</taxon>
        <taxon>Harpacticoida</taxon>
        <taxon>Harpacticidae</taxon>
        <taxon>Tigriopus</taxon>
    </lineage>
</organism>
<dbReference type="PANTHER" id="PTHR14190">
    <property type="entry name" value="SUPPRESSOR OF ACTIN MUTATIONS 2/VACUOLAR PROTEIN SORTING 52"/>
    <property type="match status" value="1"/>
</dbReference>
<dbReference type="OMA" id="IHVVMVE"/>
<dbReference type="InterPro" id="IPR048319">
    <property type="entry name" value="Vps52_CC"/>
</dbReference>
<dbReference type="Proteomes" id="UP000318571">
    <property type="component" value="Chromosome 8"/>
</dbReference>
<keyword evidence="4" id="KW-0813">Transport</keyword>
<evidence type="ECO:0000313" key="10">
    <source>
        <dbReference type="Proteomes" id="UP000318571"/>
    </source>
</evidence>
<dbReference type="GO" id="GO:0042147">
    <property type="term" value="P:retrograde transport, endosome to Golgi"/>
    <property type="evidence" value="ECO:0007669"/>
    <property type="project" value="TreeGrafter"/>
</dbReference>
<gene>
    <name evidence="9" type="ORF">TCAL_08474</name>
</gene>
<evidence type="ECO:0000259" key="7">
    <source>
        <dbReference type="Pfam" id="PF04129"/>
    </source>
</evidence>
<dbReference type="GO" id="GO:0007041">
    <property type="term" value="P:lysosomal transport"/>
    <property type="evidence" value="ECO:0007669"/>
    <property type="project" value="TreeGrafter"/>
</dbReference>
<evidence type="ECO:0000256" key="2">
    <source>
        <dbReference type="ARBA" id="ARBA00008180"/>
    </source>
</evidence>
<evidence type="ECO:0000256" key="6">
    <source>
        <dbReference type="ARBA" id="ARBA00023034"/>
    </source>
</evidence>
<protein>
    <recommendedName>
        <fullName evidence="3">Vacuolar protein sorting-associated protein 52 homolog</fullName>
    </recommendedName>
</protein>
<evidence type="ECO:0000256" key="5">
    <source>
        <dbReference type="ARBA" id="ARBA00022927"/>
    </source>
</evidence>
<comment type="similarity">
    <text evidence="2">Belongs to the VPS52 family.</text>
</comment>
<dbReference type="AlphaFoldDB" id="A0A553N987"/>
<feature type="domain" description="Vps52 coiled-coil" evidence="7">
    <location>
        <begin position="58"/>
        <end position="174"/>
    </location>
</feature>
<name>A0A553N987_TIGCA</name>
<evidence type="ECO:0000256" key="1">
    <source>
        <dbReference type="ARBA" id="ARBA00004601"/>
    </source>
</evidence>
<proteinExistence type="inferred from homology"/>
<dbReference type="GO" id="GO:0000938">
    <property type="term" value="C:GARP complex"/>
    <property type="evidence" value="ECO:0007669"/>
    <property type="project" value="TreeGrafter"/>
</dbReference>